<dbReference type="AlphaFoldDB" id="A0A1E5JQ42"/>
<dbReference type="Proteomes" id="UP000095229">
    <property type="component" value="Unassembled WGS sequence"/>
</dbReference>
<dbReference type="Gene3D" id="1.20.1600.10">
    <property type="entry name" value="Outer membrane efflux proteins (OEP)"/>
    <property type="match status" value="1"/>
</dbReference>
<gene>
    <name evidence="2" type="primary">ttgC_1</name>
    <name evidence="2" type="ORF">lpari_02312</name>
</gene>
<protein>
    <submittedName>
        <fullName evidence="2">Toluene efflux pump outer membrane protein TtgC</fullName>
    </submittedName>
</protein>
<sequence length="121" mass="13660">MAQRRAAMAAYQQTAAQYRQTVLQAFQSVADVLRGLEVDARTLQAQIKAENAARDALNLTLKQYRLGGVSYINLLNAQQQYQQTRLSRIQAQALRYSDTAALFQALGGGWWHKPWCVKECL</sequence>
<name>A0A1E5JQ42_9GAMM</name>
<dbReference type="SUPFAM" id="SSF56954">
    <property type="entry name" value="Outer membrane efflux proteins (OEP)"/>
    <property type="match status" value="1"/>
</dbReference>
<organism evidence="2 3">
    <name type="scientific">Legionella parisiensis</name>
    <dbReference type="NCBI Taxonomy" id="45071"/>
    <lineage>
        <taxon>Bacteria</taxon>
        <taxon>Pseudomonadati</taxon>
        <taxon>Pseudomonadota</taxon>
        <taxon>Gammaproteobacteria</taxon>
        <taxon>Legionellales</taxon>
        <taxon>Legionellaceae</taxon>
        <taxon>Legionella</taxon>
    </lineage>
</organism>
<dbReference type="RefSeq" id="WP_240489477.1">
    <property type="nucleotide sequence ID" value="NZ_LSOG01000063.1"/>
</dbReference>
<dbReference type="GO" id="GO:0015562">
    <property type="term" value="F:efflux transmembrane transporter activity"/>
    <property type="evidence" value="ECO:0007669"/>
    <property type="project" value="InterPro"/>
</dbReference>
<comment type="caution">
    <text evidence="2">The sequence shown here is derived from an EMBL/GenBank/DDBJ whole genome shotgun (WGS) entry which is preliminary data.</text>
</comment>
<evidence type="ECO:0000313" key="2">
    <source>
        <dbReference type="EMBL" id="OEH46641.1"/>
    </source>
</evidence>
<comment type="similarity">
    <text evidence="1">Belongs to the outer membrane factor (OMF) (TC 1.B.17) family.</text>
</comment>
<keyword evidence="3" id="KW-1185">Reference proteome</keyword>
<evidence type="ECO:0000313" key="3">
    <source>
        <dbReference type="Proteomes" id="UP000095229"/>
    </source>
</evidence>
<dbReference type="InterPro" id="IPR003423">
    <property type="entry name" value="OMP_efflux"/>
</dbReference>
<evidence type="ECO:0000256" key="1">
    <source>
        <dbReference type="ARBA" id="ARBA00007613"/>
    </source>
</evidence>
<dbReference type="EMBL" id="LSOG01000063">
    <property type="protein sequence ID" value="OEH46641.1"/>
    <property type="molecule type" value="Genomic_DNA"/>
</dbReference>
<reference evidence="2 3" key="1">
    <citation type="submission" date="2016-02" db="EMBL/GenBank/DDBJ databases">
        <title>Secondary metabolites in Legionella.</title>
        <authorList>
            <person name="Tobias N.J."/>
            <person name="Bode H.B."/>
        </authorList>
    </citation>
    <scope>NUCLEOTIDE SEQUENCE [LARGE SCALE GENOMIC DNA]</scope>
    <source>
        <strain evidence="2 3">DSM 19216</strain>
    </source>
</reference>
<proteinExistence type="inferred from homology"/>
<dbReference type="PANTHER" id="PTHR30203:SF33">
    <property type="entry name" value="BLR4455 PROTEIN"/>
    <property type="match status" value="1"/>
</dbReference>
<dbReference type="PATRIC" id="fig|45071.7.peg.2471"/>
<dbReference type="PANTHER" id="PTHR30203">
    <property type="entry name" value="OUTER MEMBRANE CATION EFFLUX PROTEIN"/>
    <property type="match status" value="1"/>
</dbReference>
<dbReference type="Pfam" id="PF02321">
    <property type="entry name" value="OEP"/>
    <property type="match status" value="1"/>
</dbReference>
<dbReference type="InterPro" id="IPR010131">
    <property type="entry name" value="MdtP/NodT-like"/>
</dbReference>
<accession>A0A1E5JQ42</accession>